<evidence type="ECO:0000313" key="2">
    <source>
        <dbReference type="Proteomes" id="UP001056120"/>
    </source>
</evidence>
<proteinExistence type="predicted"/>
<keyword evidence="2" id="KW-1185">Reference proteome</keyword>
<reference evidence="2" key="1">
    <citation type="journal article" date="2022" name="Mol. Ecol. Resour.">
        <title>The genomes of chicory, endive, great burdock and yacon provide insights into Asteraceae palaeo-polyploidization history and plant inulin production.</title>
        <authorList>
            <person name="Fan W."/>
            <person name="Wang S."/>
            <person name="Wang H."/>
            <person name="Wang A."/>
            <person name="Jiang F."/>
            <person name="Liu H."/>
            <person name="Zhao H."/>
            <person name="Xu D."/>
            <person name="Zhang Y."/>
        </authorList>
    </citation>
    <scope>NUCLEOTIDE SEQUENCE [LARGE SCALE GENOMIC DNA]</scope>
    <source>
        <strain evidence="2">cv. Yunnan</strain>
    </source>
</reference>
<dbReference type="Proteomes" id="UP001056120">
    <property type="component" value="Linkage Group LG17"/>
</dbReference>
<sequence length="863" mass="100119">MFEHEHPLNLKDLWSKQPRHEEESEEDEEENDDDLIAEQDFQCVCFLCEEEINWFHRYYYTCFQCNYSFHKFCVELPKMLEDGNWHAHPLYFLQQHGEWRCDICGSSDHKTHQFRYRCSQCDFDVDVKCATKRLLKNIIHHPSHIHPLVCITKQILSECDACGNEHKGIFYRCTMCPDSFIHKDCAFLPKNLLIQHTTDAFFSHTHPLTLAYSFPEADQESKRYPRCRVCLKNFNNANLWIYKCEKCRYYTHLNCTTSRNESFMSILTSPATGKTFKNYEDAEHPDVVHLPFPDPSYSILKHLFFKKNEPCTVEISHDVTQTHDNISRQHPLVLLKDARCTSPPSSRIKSITFHDPVKRIELLCNGCLRPITTTPIYICGNEDDHCNFVLHEWCSRLPTELKDHHDHPEHTLFLHSTIPGEFFGVFTCNICTLPCNGFAYYCGKCEYHIDVKCAFLPKEITHASHPNHLLSRFIMSHSSYWCNICFDFWYEKLSYNCHICDNFHLHPQCALLIPETTTHMCDRHPMKLSYFPIENHKSEYFCEICEEEFDPEFPFYHCHECMQSMHPACAPSILRYETYTPGNKYARAIFRFVNVKFGGTFNNFKIHQHPLSFIQGIESDGVCDKCGDSLQFRQHQIDKVDAADMKNNKKKDPSASKVVVSHFICGIGLASSFWLAINVFSINLIENPVETLRLVWLIQVPVVILIYSFFREDKNQSSYLKAVARGLLGLPVGAVFNALGAIVLGAPVGTRYFQRTLNWSLVMSAFTFVPAASVYGSSWVDWHRIFADTKPNGFIDYMICVPAYGAVIGAWFGAWPMPLDWERMWQEWPICVTYGAIIGYLVGMLASFNFAVHHVSSQHVKGD</sequence>
<comment type="caution">
    <text evidence="1">The sequence shown here is derived from an EMBL/GenBank/DDBJ whole genome shotgun (WGS) entry which is preliminary data.</text>
</comment>
<protein>
    <submittedName>
        <fullName evidence="1">Uncharacterized protein</fullName>
    </submittedName>
</protein>
<name>A0ACB9ERW8_9ASTR</name>
<accession>A0ACB9ERW8</accession>
<organism evidence="1 2">
    <name type="scientific">Smallanthus sonchifolius</name>
    <dbReference type="NCBI Taxonomy" id="185202"/>
    <lineage>
        <taxon>Eukaryota</taxon>
        <taxon>Viridiplantae</taxon>
        <taxon>Streptophyta</taxon>
        <taxon>Embryophyta</taxon>
        <taxon>Tracheophyta</taxon>
        <taxon>Spermatophyta</taxon>
        <taxon>Magnoliopsida</taxon>
        <taxon>eudicotyledons</taxon>
        <taxon>Gunneridae</taxon>
        <taxon>Pentapetalae</taxon>
        <taxon>asterids</taxon>
        <taxon>campanulids</taxon>
        <taxon>Asterales</taxon>
        <taxon>Asteraceae</taxon>
        <taxon>Asteroideae</taxon>
        <taxon>Heliantheae alliance</taxon>
        <taxon>Millerieae</taxon>
        <taxon>Smallanthus</taxon>
    </lineage>
</organism>
<reference evidence="1 2" key="2">
    <citation type="journal article" date="2022" name="Mol. Ecol. Resour.">
        <title>The genomes of chicory, endive, great burdock and yacon provide insights into Asteraceae paleo-polyploidization history and plant inulin production.</title>
        <authorList>
            <person name="Fan W."/>
            <person name="Wang S."/>
            <person name="Wang H."/>
            <person name="Wang A."/>
            <person name="Jiang F."/>
            <person name="Liu H."/>
            <person name="Zhao H."/>
            <person name="Xu D."/>
            <person name="Zhang Y."/>
        </authorList>
    </citation>
    <scope>NUCLEOTIDE SEQUENCE [LARGE SCALE GENOMIC DNA]</scope>
    <source>
        <strain evidence="2">cv. Yunnan</strain>
        <tissue evidence="1">Leaves</tissue>
    </source>
</reference>
<gene>
    <name evidence="1" type="ORF">L1987_51893</name>
</gene>
<evidence type="ECO:0000313" key="1">
    <source>
        <dbReference type="EMBL" id="KAI3761476.1"/>
    </source>
</evidence>
<dbReference type="EMBL" id="CM042034">
    <property type="protein sequence ID" value="KAI3761476.1"/>
    <property type="molecule type" value="Genomic_DNA"/>
</dbReference>